<comment type="caution">
    <text evidence="6">The sequence shown here is derived from an EMBL/GenBank/DDBJ whole genome shotgun (WGS) entry which is preliminary data.</text>
</comment>
<protein>
    <submittedName>
        <fullName evidence="6">LysR family transcriptional regulator</fullName>
    </submittedName>
</protein>
<keyword evidence="4" id="KW-0804">Transcription</keyword>
<feature type="domain" description="HTH lysR-type" evidence="5">
    <location>
        <begin position="5"/>
        <end position="62"/>
    </location>
</feature>
<dbReference type="RefSeq" id="WP_024003808.1">
    <property type="nucleotide sequence ID" value="NZ_KI650979.1"/>
</dbReference>
<evidence type="ECO:0000259" key="5">
    <source>
        <dbReference type="PROSITE" id="PS50931"/>
    </source>
</evidence>
<dbReference type="PANTHER" id="PTHR30419:SF8">
    <property type="entry name" value="NITROGEN ASSIMILATION TRANSCRIPTIONAL ACTIVATOR-RELATED"/>
    <property type="match status" value="1"/>
</dbReference>
<dbReference type="GO" id="GO:0005829">
    <property type="term" value="C:cytosol"/>
    <property type="evidence" value="ECO:0007669"/>
    <property type="project" value="TreeGrafter"/>
</dbReference>
<dbReference type="EMBL" id="AYXT01000001">
    <property type="protein sequence ID" value="ETF04285.1"/>
    <property type="molecule type" value="Genomic_DNA"/>
</dbReference>
<evidence type="ECO:0000313" key="7">
    <source>
        <dbReference type="Proteomes" id="UP000018733"/>
    </source>
</evidence>
<name>V8QY84_9BURK</name>
<dbReference type="SUPFAM" id="SSF53850">
    <property type="entry name" value="Periplasmic binding protein-like II"/>
    <property type="match status" value="1"/>
</dbReference>
<evidence type="ECO:0000313" key="6">
    <source>
        <dbReference type="EMBL" id="ETF04285.1"/>
    </source>
</evidence>
<dbReference type="eggNOG" id="COG0583">
    <property type="taxonomic scope" value="Bacteria"/>
</dbReference>
<dbReference type="HOGENOM" id="CLU_039613_6_0_4"/>
<dbReference type="OrthoDB" id="8675247at2"/>
<dbReference type="GO" id="GO:0003677">
    <property type="term" value="F:DNA binding"/>
    <property type="evidence" value="ECO:0007669"/>
    <property type="project" value="UniProtKB-KW"/>
</dbReference>
<dbReference type="PROSITE" id="PS50931">
    <property type="entry name" value="HTH_LYSR"/>
    <property type="match status" value="1"/>
</dbReference>
<dbReference type="PATRIC" id="fig|1424334.3.peg.746"/>
<reference evidence="6 7" key="1">
    <citation type="journal article" date="2014" name="Genome Announc.">
        <title>Draft Genome Sequence of Advenella kashmirensis Strain W13003, a Polycyclic Aromatic Hydrocarbon-Degrading Bacterium.</title>
        <authorList>
            <person name="Wang X."/>
            <person name="Jin D."/>
            <person name="Zhou L."/>
            <person name="Wu L."/>
            <person name="An W."/>
            <person name="Zhao L."/>
        </authorList>
    </citation>
    <scope>NUCLEOTIDE SEQUENCE [LARGE SCALE GENOMIC DNA]</scope>
    <source>
        <strain evidence="6 7">W13003</strain>
    </source>
</reference>
<dbReference type="InterPro" id="IPR000847">
    <property type="entry name" value="LysR_HTH_N"/>
</dbReference>
<organism evidence="6 7">
    <name type="scientific">Advenella kashmirensis W13003</name>
    <dbReference type="NCBI Taxonomy" id="1424334"/>
    <lineage>
        <taxon>Bacteria</taxon>
        <taxon>Pseudomonadati</taxon>
        <taxon>Pseudomonadota</taxon>
        <taxon>Betaproteobacteria</taxon>
        <taxon>Burkholderiales</taxon>
        <taxon>Alcaligenaceae</taxon>
    </lineage>
</organism>
<dbReference type="AlphaFoldDB" id="V8QY84"/>
<dbReference type="PRINTS" id="PR00039">
    <property type="entry name" value="HTHLYSR"/>
</dbReference>
<dbReference type="Gene3D" id="1.10.10.10">
    <property type="entry name" value="Winged helix-like DNA-binding domain superfamily/Winged helix DNA-binding domain"/>
    <property type="match status" value="1"/>
</dbReference>
<dbReference type="STRING" id="1424334.W822_03710"/>
<dbReference type="FunFam" id="1.10.10.10:FF:000001">
    <property type="entry name" value="LysR family transcriptional regulator"/>
    <property type="match status" value="1"/>
</dbReference>
<accession>V8QY84</accession>
<gene>
    <name evidence="6" type="ORF">W822_03710</name>
</gene>
<dbReference type="InterPro" id="IPR050950">
    <property type="entry name" value="HTH-type_LysR_regulators"/>
</dbReference>
<dbReference type="Pfam" id="PF00126">
    <property type="entry name" value="HTH_1"/>
    <property type="match status" value="1"/>
</dbReference>
<dbReference type="InterPro" id="IPR005119">
    <property type="entry name" value="LysR_subst-bd"/>
</dbReference>
<dbReference type="Proteomes" id="UP000018733">
    <property type="component" value="Unassembled WGS sequence"/>
</dbReference>
<proteinExistence type="inferred from homology"/>
<dbReference type="Gene3D" id="3.40.190.290">
    <property type="match status" value="1"/>
</dbReference>
<evidence type="ECO:0000256" key="3">
    <source>
        <dbReference type="ARBA" id="ARBA00023125"/>
    </source>
</evidence>
<evidence type="ECO:0000256" key="2">
    <source>
        <dbReference type="ARBA" id="ARBA00023015"/>
    </source>
</evidence>
<dbReference type="SUPFAM" id="SSF46785">
    <property type="entry name" value="Winged helix' DNA-binding domain"/>
    <property type="match status" value="1"/>
</dbReference>
<evidence type="ECO:0000256" key="1">
    <source>
        <dbReference type="ARBA" id="ARBA00009437"/>
    </source>
</evidence>
<dbReference type="InterPro" id="IPR036388">
    <property type="entry name" value="WH-like_DNA-bd_sf"/>
</dbReference>
<evidence type="ECO:0000256" key="4">
    <source>
        <dbReference type="ARBA" id="ARBA00023163"/>
    </source>
</evidence>
<dbReference type="GO" id="GO:0003700">
    <property type="term" value="F:DNA-binding transcription factor activity"/>
    <property type="evidence" value="ECO:0007669"/>
    <property type="project" value="InterPro"/>
</dbReference>
<keyword evidence="2" id="KW-0805">Transcription regulation</keyword>
<keyword evidence="3" id="KW-0238">DNA-binding</keyword>
<sequence length="303" mass="33201">MRTSLTLKQLESFVEVARTVNFREASDNLHVSQPALSRTIRLAEDAIGTRLFDRDTSHVALTPSGRELLPIATRILQDFDSAFSELGQFLDGHRGHITAMTLASVSVALLTPAVASFRQMFPQVGFTLLEGQDQEILSAVAEGRADFGISMRPKRSEPFSYTHLLDDPFVLLCRDDDPLACRPVVQWSVFEKRPFLPATARSSIRPLTDAAILGQGLHVSDCLAYPSIPAVAAMVRAELGVTAVPRLTLQLLDMQGLTTVPLVGPVTRPIGLVTRTGRSLSPAVRAFMEKIESGWREIINKVT</sequence>
<dbReference type="InterPro" id="IPR036390">
    <property type="entry name" value="WH_DNA-bd_sf"/>
</dbReference>
<keyword evidence="7" id="KW-1185">Reference proteome</keyword>
<dbReference type="Pfam" id="PF03466">
    <property type="entry name" value="LysR_substrate"/>
    <property type="match status" value="1"/>
</dbReference>
<dbReference type="PANTHER" id="PTHR30419">
    <property type="entry name" value="HTH-TYPE TRANSCRIPTIONAL REGULATOR YBHD"/>
    <property type="match status" value="1"/>
</dbReference>
<comment type="similarity">
    <text evidence="1">Belongs to the LysR transcriptional regulatory family.</text>
</comment>